<dbReference type="SUPFAM" id="SSF47226">
    <property type="entry name" value="Histidine-containing phosphotransfer domain, HPT domain"/>
    <property type="match status" value="1"/>
</dbReference>
<keyword evidence="1" id="KW-0597">Phosphoprotein</keyword>
<dbReference type="PROSITE" id="PS50894">
    <property type="entry name" value="HPT"/>
    <property type="match status" value="1"/>
</dbReference>
<dbReference type="AlphaFoldDB" id="A0A2M7G534"/>
<comment type="caution">
    <text evidence="3">The sequence shown here is derived from an EMBL/GenBank/DDBJ whole genome shotgun (WGS) entry which is preliminary data.</text>
</comment>
<feature type="domain" description="HPt" evidence="2">
    <location>
        <begin position="27"/>
        <end position="120"/>
    </location>
</feature>
<proteinExistence type="predicted"/>
<evidence type="ECO:0000313" key="4">
    <source>
        <dbReference type="Proteomes" id="UP000231019"/>
    </source>
</evidence>
<evidence type="ECO:0000256" key="1">
    <source>
        <dbReference type="PROSITE-ProRule" id="PRU00110"/>
    </source>
</evidence>
<evidence type="ECO:0000259" key="2">
    <source>
        <dbReference type="PROSITE" id="PS50894"/>
    </source>
</evidence>
<evidence type="ECO:0000313" key="3">
    <source>
        <dbReference type="EMBL" id="PIW16998.1"/>
    </source>
</evidence>
<dbReference type="Gene3D" id="1.20.120.160">
    <property type="entry name" value="HPT domain"/>
    <property type="match status" value="1"/>
</dbReference>
<sequence>MGMNPVKEKQKQLLDESSLTRLLELGGKPLLMRMIAVFLEKSPENAEKIHQCAQRQDFECIKAAAHILKTQAVYLGAMELHRLSSQLEILAKQHQLDEIEKLIEEWNSTYQAVYAALEARQKVLGCV</sequence>
<dbReference type="InterPro" id="IPR036641">
    <property type="entry name" value="HPT_dom_sf"/>
</dbReference>
<protein>
    <recommendedName>
        <fullName evidence="2">HPt domain-containing protein</fullName>
    </recommendedName>
</protein>
<organism evidence="3 4">
    <name type="scientific">bacterium (Candidatus Blackallbacteria) CG17_big_fil_post_rev_8_21_14_2_50_48_46</name>
    <dbReference type="NCBI Taxonomy" id="2014261"/>
    <lineage>
        <taxon>Bacteria</taxon>
        <taxon>Candidatus Blackallbacteria</taxon>
    </lineage>
</organism>
<name>A0A2M7G534_9BACT</name>
<reference evidence="3 4" key="1">
    <citation type="submission" date="2017-09" db="EMBL/GenBank/DDBJ databases">
        <title>Depth-based differentiation of microbial function through sediment-hosted aquifers and enrichment of novel symbionts in the deep terrestrial subsurface.</title>
        <authorList>
            <person name="Probst A.J."/>
            <person name="Ladd B."/>
            <person name="Jarett J.K."/>
            <person name="Geller-Mcgrath D.E."/>
            <person name="Sieber C.M."/>
            <person name="Emerson J.B."/>
            <person name="Anantharaman K."/>
            <person name="Thomas B.C."/>
            <person name="Malmstrom R."/>
            <person name="Stieglmeier M."/>
            <person name="Klingl A."/>
            <person name="Woyke T."/>
            <person name="Ryan C.M."/>
            <person name="Banfield J.F."/>
        </authorList>
    </citation>
    <scope>NUCLEOTIDE SEQUENCE [LARGE SCALE GENOMIC DNA]</scope>
    <source>
        <strain evidence="3">CG17_big_fil_post_rev_8_21_14_2_50_48_46</strain>
    </source>
</reference>
<gene>
    <name evidence="3" type="ORF">COW36_10170</name>
</gene>
<dbReference type="Proteomes" id="UP000231019">
    <property type="component" value="Unassembled WGS sequence"/>
</dbReference>
<dbReference type="InterPro" id="IPR008207">
    <property type="entry name" value="Sig_transdc_His_kin_Hpt_dom"/>
</dbReference>
<feature type="modified residue" description="Phosphohistidine" evidence="1">
    <location>
        <position position="66"/>
    </location>
</feature>
<dbReference type="EMBL" id="PFFQ01000031">
    <property type="protein sequence ID" value="PIW16998.1"/>
    <property type="molecule type" value="Genomic_DNA"/>
</dbReference>
<dbReference type="GO" id="GO:0000160">
    <property type="term" value="P:phosphorelay signal transduction system"/>
    <property type="evidence" value="ECO:0007669"/>
    <property type="project" value="InterPro"/>
</dbReference>
<dbReference type="Pfam" id="PF01627">
    <property type="entry name" value="Hpt"/>
    <property type="match status" value="1"/>
</dbReference>
<accession>A0A2M7G534</accession>